<dbReference type="InterPro" id="IPR052076">
    <property type="entry name" value="TRP_cation_channel"/>
</dbReference>
<evidence type="ECO:0000256" key="7">
    <source>
        <dbReference type="ARBA" id="ARBA00023065"/>
    </source>
</evidence>
<feature type="domain" description="Ion transport" evidence="13">
    <location>
        <begin position="4"/>
        <end position="166"/>
    </location>
</feature>
<gene>
    <name evidence="14" type="ORF">TRIADDRAFT_53526</name>
</gene>
<dbReference type="GeneID" id="6751235"/>
<dbReference type="STRING" id="10228.B3RPG4"/>
<dbReference type="InterPro" id="IPR005821">
    <property type="entry name" value="Ion_trans_dom"/>
</dbReference>
<evidence type="ECO:0000256" key="5">
    <source>
        <dbReference type="ARBA" id="ARBA00022989"/>
    </source>
</evidence>
<evidence type="ECO:0000256" key="4">
    <source>
        <dbReference type="ARBA" id="ARBA00022737"/>
    </source>
</evidence>
<evidence type="ECO:0000256" key="11">
    <source>
        <dbReference type="SAM" id="MobiDB-lite"/>
    </source>
</evidence>
<keyword evidence="9" id="KW-0325">Glycoprotein</keyword>
<keyword evidence="7" id="KW-0406">Ion transport</keyword>
<dbReference type="EMBL" id="DS985242">
    <property type="protein sequence ID" value="EDV27630.1"/>
    <property type="molecule type" value="Genomic_DNA"/>
</dbReference>
<sequence length="309" mass="35858">MEIFMYISTLILITPPGRVPNDWQWLFGSFALFLSWINLLLFMERISALGIYVIMLKSVLLTFLRILVVLTIFMVAFAFAFTILAGSEDVFSTISLAMIKVLDMMVGEIDYKDVFVTAISGRTIKYPDNYVLVAFLVIFIFLMPILLMNLMIGLAIGDIDKIQRNANIRRLGIQIDFLDDLERSLPRWLRKKFHCVKDIRNTQKYLYKFYAYVYGEVTSKNEEDVEEFYIEQIDRVLTELDWQKKQIRGIFTEMDKMMETILEIQSFQEFSHHAPKGGSMQSEDSKKSEGPKALLSPEASDTSDEKTYL</sequence>
<proteinExistence type="predicted"/>
<dbReference type="GO" id="GO:0005216">
    <property type="term" value="F:monoatomic ion channel activity"/>
    <property type="evidence" value="ECO:0007669"/>
    <property type="project" value="InterPro"/>
</dbReference>
<evidence type="ECO:0000256" key="8">
    <source>
        <dbReference type="ARBA" id="ARBA00023136"/>
    </source>
</evidence>
<organism evidence="14 15">
    <name type="scientific">Trichoplax adhaerens</name>
    <name type="common">Trichoplax reptans</name>
    <dbReference type="NCBI Taxonomy" id="10228"/>
    <lineage>
        <taxon>Eukaryota</taxon>
        <taxon>Metazoa</taxon>
        <taxon>Placozoa</taxon>
        <taxon>Uniplacotomia</taxon>
        <taxon>Trichoplacea</taxon>
        <taxon>Trichoplacidae</taxon>
        <taxon>Trichoplax</taxon>
    </lineage>
</organism>
<keyword evidence="10" id="KW-0407">Ion channel</keyword>
<reference evidence="14 15" key="1">
    <citation type="journal article" date="2008" name="Nature">
        <title>The Trichoplax genome and the nature of placozoans.</title>
        <authorList>
            <person name="Srivastava M."/>
            <person name="Begovic E."/>
            <person name="Chapman J."/>
            <person name="Putnam N.H."/>
            <person name="Hellsten U."/>
            <person name="Kawashima T."/>
            <person name="Kuo A."/>
            <person name="Mitros T."/>
            <person name="Salamov A."/>
            <person name="Carpenter M.L."/>
            <person name="Signorovitch A.Y."/>
            <person name="Moreno M.A."/>
            <person name="Kamm K."/>
            <person name="Grimwood J."/>
            <person name="Schmutz J."/>
            <person name="Shapiro H."/>
            <person name="Grigoriev I.V."/>
            <person name="Buss L.W."/>
            <person name="Schierwater B."/>
            <person name="Dellaporta S.L."/>
            <person name="Rokhsar D.S."/>
        </authorList>
    </citation>
    <scope>NUCLEOTIDE SEQUENCE [LARGE SCALE GENOMIC DNA]</scope>
    <source>
        <strain evidence="14 15">Grell-BS-1999</strain>
    </source>
</reference>
<dbReference type="eggNOG" id="KOG0510">
    <property type="taxonomic scope" value="Eukaryota"/>
</dbReference>
<evidence type="ECO:0000256" key="2">
    <source>
        <dbReference type="ARBA" id="ARBA00022448"/>
    </source>
</evidence>
<dbReference type="GO" id="GO:0016020">
    <property type="term" value="C:membrane"/>
    <property type="evidence" value="ECO:0007669"/>
    <property type="project" value="UniProtKB-SubCell"/>
</dbReference>
<evidence type="ECO:0000256" key="9">
    <source>
        <dbReference type="ARBA" id="ARBA00023180"/>
    </source>
</evidence>
<dbReference type="CTD" id="6751235"/>
<dbReference type="AlphaFoldDB" id="B3RPG4"/>
<keyword evidence="2" id="KW-0813">Transport</keyword>
<evidence type="ECO:0000256" key="10">
    <source>
        <dbReference type="ARBA" id="ARBA00023303"/>
    </source>
</evidence>
<feature type="region of interest" description="Disordered" evidence="11">
    <location>
        <begin position="272"/>
        <end position="309"/>
    </location>
</feature>
<dbReference type="PANTHER" id="PTHR47143">
    <property type="entry name" value="TRANSIENT RECEPTOR POTENTIAL CATION CHANNEL PROTEIN PAINLESS"/>
    <property type="match status" value="1"/>
</dbReference>
<keyword evidence="8 12" id="KW-0472">Membrane</keyword>
<evidence type="ECO:0000256" key="3">
    <source>
        <dbReference type="ARBA" id="ARBA00022692"/>
    </source>
</evidence>
<feature type="transmembrane region" description="Helical" evidence="12">
    <location>
        <begin position="130"/>
        <end position="156"/>
    </location>
</feature>
<keyword evidence="6" id="KW-0040">ANK repeat</keyword>
<protein>
    <recommendedName>
        <fullName evidence="13">Ion transport domain-containing protein</fullName>
    </recommendedName>
</protein>
<feature type="transmembrane region" description="Helical" evidence="12">
    <location>
        <begin position="23"/>
        <end position="42"/>
    </location>
</feature>
<keyword evidence="3 12" id="KW-0812">Transmembrane</keyword>
<comment type="subcellular location">
    <subcellularLocation>
        <location evidence="1">Membrane</location>
        <topology evidence="1">Multi-pass membrane protein</topology>
    </subcellularLocation>
</comment>
<name>B3RPG4_TRIAD</name>
<evidence type="ECO:0000259" key="13">
    <source>
        <dbReference type="Pfam" id="PF00520"/>
    </source>
</evidence>
<dbReference type="RefSeq" id="XP_002109464.1">
    <property type="nucleotide sequence ID" value="XM_002109428.1"/>
</dbReference>
<dbReference type="InParanoid" id="B3RPG4"/>
<dbReference type="OrthoDB" id="1661883at2759"/>
<dbReference type="HOGENOM" id="CLU_901167_0_0_1"/>
<accession>B3RPG4</accession>
<keyword evidence="15" id="KW-1185">Reference proteome</keyword>
<dbReference type="Pfam" id="PF00520">
    <property type="entry name" value="Ion_trans"/>
    <property type="match status" value="1"/>
</dbReference>
<feature type="transmembrane region" description="Helical" evidence="12">
    <location>
        <begin position="63"/>
        <end position="85"/>
    </location>
</feature>
<evidence type="ECO:0000313" key="14">
    <source>
        <dbReference type="EMBL" id="EDV27630.1"/>
    </source>
</evidence>
<dbReference type="PANTHER" id="PTHR47143:SF1">
    <property type="entry name" value="ION_TRANS DOMAIN-CONTAINING PROTEIN"/>
    <property type="match status" value="1"/>
</dbReference>
<keyword evidence="5 12" id="KW-1133">Transmembrane helix</keyword>
<keyword evidence="4" id="KW-0677">Repeat</keyword>
<evidence type="ECO:0000313" key="15">
    <source>
        <dbReference type="Proteomes" id="UP000009022"/>
    </source>
</evidence>
<evidence type="ECO:0000256" key="12">
    <source>
        <dbReference type="SAM" id="Phobius"/>
    </source>
</evidence>
<evidence type="ECO:0000256" key="6">
    <source>
        <dbReference type="ARBA" id="ARBA00023043"/>
    </source>
</evidence>
<dbReference type="KEGG" id="tad:TRIADDRAFT_53526"/>
<dbReference type="Proteomes" id="UP000009022">
    <property type="component" value="Unassembled WGS sequence"/>
</dbReference>
<evidence type="ECO:0000256" key="1">
    <source>
        <dbReference type="ARBA" id="ARBA00004141"/>
    </source>
</evidence>
<dbReference type="PhylomeDB" id="B3RPG4"/>